<dbReference type="GO" id="GO:0006529">
    <property type="term" value="P:asparagine biosynthetic process"/>
    <property type="evidence" value="ECO:0007669"/>
    <property type="project" value="UniProtKB-KW"/>
</dbReference>
<dbReference type="PANTHER" id="PTHR11772">
    <property type="entry name" value="ASPARAGINE SYNTHETASE"/>
    <property type="match status" value="1"/>
</dbReference>
<dbReference type="SUPFAM" id="SSF56235">
    <property type="entry name" value="N-terminal nucleophile aminohydrolases (Ntn hydrolases)"/>
    <property type="match status" value="1"/>
</dbReference>
<dbReference type="InterPro" id="IPR006426">
    <property type="entry name" value="Asn_synth_AEB"/>
</dbReference>
<reference evidence="14 15" key="1">
    <citation type="submission" date="2015-12" db="EMBL/GenBank/DDBJ databases">
        <title>Genome sequence of Tistrella mobilis MCCC 1A02139.</title>
        <authorList>
            <person name="Lu L."/>
            <person name="Lai Q."/>
            <person name="Shao Z."/>
            <person name="Qian P."/>
        </authorList>
    </citation>
    <scope>NUCLEOTIDE SEQUENCE [LARGE SCALE GENOMIC DNA]</scope>
    <source>
        <strain evidence="14 15">MCCC 1A02139</strain>
    </source>
</reference>
<dbReference type="GO" id="GO:0005829">
    <property type="term" value="C:cytosol"/>
    <property type="evidence" value="ECO:0007669"/>
    <property type="project" value="TreeGrafter"/>
</dbReference>
<evidence type="ECO:0000313" key="15">
    <source>
        <dbReference type="Proteomes" id="UP000075787"/>
    </source>
</evidence>
<name>A0A162KXI7_9PROT</name>
<dbReference type="InterPro" id="IPR014729">
    <property type="entry name" value="Rossmann-like_a/b/a_fold"/>
</dbReference>
<keyword evidence="7" id="KW-0061">Asparagine biosynthesis</keyword>
<keyword evidence="3" id="KW-0436">Ligase</keyword>
<evidence type="ECO:0000256" key="1">
    <source>
        <dbReference type="ARBA" id="ARBA00005752"/>
    </source>
</evidence>
<keyword evidence="4" id="KW-0028">Amino-acid biosynthesis</keyword>
<feature type="domain" description="Glutamine amidotransferase type-2" evidence="13">
    <location>
        <begin position="2"/>
        <end position="210"/>
    </location>
</feature>
<dbReference type="EMBL" id="LPZR01000156">
    <property type="protein sequence ID" value="KYO52390.1"/>
    <property type="molecule type" value="Genomic_DNA"/>
</dbReference>
<evidence type="ECO:0000256" key="8">
    <source>
        <dbReference type="ARBA" id="ARBA00022962"/>
    </source>
</evidence>
<accession>A0A162KXI7</accession>
<dbReference type="InterPro" id="IPR050795">
    <property type="entry name" value="Asn_Synthetase"/>
</dbReference>
<dbReference type="AlphaFoldDB" id="A0A162KXI7"/>
<comment type="catalytic activity">
    <reaction evidence="10">
        <text>L-aspartate + L-glutamine + ATP + H2O = L-asparagine + L-glutamate + AMP + diphosphate + H(+)</text>
        <dbReference type="Rhea" id="RHEA:12228"/>
        <dbReference type="ChEBI" id="CHEBI:15377"/>
        <dbReference type="ChEBI" id="CHEBI:15378"/>
        <dbReference type="ChEBI" id="CHEBI:29985"/>
        <dbReference type="ChEBI" id="CHEBI:29991"/>
        <dbReference type="ChEBI" id="CHEBI:30616"/>
        <dbReference type="ChEBI" id="CHEBI:33019"/>
        <dbReference type="ChEBI" id="CHEBI:58048"/>
        <dbReference type="ChEBI" id="CHEBI:58359"/>
        <dbReference type="ChEBI" id="CHEBI:456215"/>
        <dbReference type="EC" id="6.3.5.4"/>
    </reaction>
</comment>
<evidence type="ECO:0000256" key="10">
    <source>
        <dbReference type="ARBA" id="ARBA00048741"/>
    </source>
</evidence>
<keyword evidence="5 11" id="KW-0547">Nucleotide-binding</keyword>
<dbReference type="PROSITE" id="PS51278">
    <property type="entry name" value="GATASE_TYPE_2"/>
    <property type="match status" value="1"/>
</dbReference>
<keyword evidence="8" id="KW-0315">Glutamine amidotransferase</keyword>
<organism evidence="14 15">
    <name type="scientific">Tistrella mobilis</name>
    <dbReference type="NCBI Taxonomy" id="171437"/>
    <lineage>
        <taxon>Bacteria</taxon>
        <taxon>Pseudomonadati</taxon>
        <taxon>Pseudomonadota</taxon>
        <taxon>Alphaproteobacteria</taxon>
        <taxon>Geminicoccales</taxon>
        <taxon>Geminicoccaceae</taxon>
        <taxon>Tistrella</taxon>
    </lineage>
</organism>
<dbReference type="RefSeq" id="WP_062764172.1">
    <property type="nucleotide sequence ID" value="NZ_CP121043.1"/>
</dbReference>
<evidence type="ECO:0000256" key="5">
    <source>
        <dbReference type="ARBA" id="ARBA00022741"/>
    </source>
</evidence>
<gene>
    <name evidence="14" type="ORF">AUP44_05230</name>
</gene>
<comment type="caution">
    <text evidence="14">The sequence shown here is derived from an EMBL/GenBank/DDBJ whole genome shotgun (WGS) entry which is preliminary data.</text>
</comment>
<evidence type="ECO:0000259" key="13">
    <source>
        <dbReference type="PROSITE" id="PS51278"/>
    </source>
</evidence>
<dbReference type="Gene3D" id="3.60.20.10">
    <property type="entry name" value="Glutamine Phosphoribosylpyrophosphate, subunit 1, domain 1"/>
    <property type="match status" value="1"/>
</dbReference>
<evidence type="ECO:0000256" key="4">
    <source>
        <dbReference type="ARBA" id="ARBA00022605"/>
    </source>
</evidence>
<comment type="pathway">
    <text evidence="9">Amino-acid biosynthesis.</text>
</comment>
<evidence type="ECO:0000313" key="14">
    <source>
        <dbReference type="EMBL" id="KYO52390.1"/>
    </source>
</evidence>
<evidence type="ECO:0000256" key="7">
    <source>
        <dbReference type="ARBA" id="ARBA00022888"/>
    </source>
</evidence>
<dbReference type="Proteomes" id="UP000075787">
    <property type="component" value="Unassembled WGS sequence"/>
</dbReference>
<evidence type="ECO:0000256" key="9">
    <source>
        <dbReference type="ARBA" id="ARBA00029440"/>
    </source>
</evidence>
<dbReference type="InterPro" id="IPR029055">
    <property type="entry name" value="Ntn_hydrolases_N"/>
</dbReference>
<dbReference type="PANTHER" id="PTHR11772:SF2">
    <property type="entry name" value="ASPARAGINE SYNTHETASE [GLUTAMINE-HYDROLYZING]"/>
    <property type="match status" value="1"/>
</dbReference>
<dbReference type="Pfam" id="PF13537">
    <property type="entry name" value="GATase_7"/>
    <property type="match status" value="1"/>
</dbReference>
<feature type="binding site" evidence="11">
    <location>
        <position position="280"/>
    </location>
    <ligand>
        <name>ATP</name>
        <dbReference type="ChEBI" id="CHEBI:30616"/>
    </ligand>
</feature>
<dbReference type="GO" id="GO:0004066">
    <property type="term" value="F:asparagine synthase (glutamine-hydrolyzing) activity"/>
    <property type="evidence" value="ECO:0007669"/>
    <property type="project" value="UniProtKB-EC"/>
</dbReference>
<evidence type="ECO:0000256" key="3">
    <source>
        <dbReference type="ARBA" id="ARBA00022598"/>
    </source>
</evidence>
<dbReference type="GeneID" id="97239352"/>
<dbReference type="InterPro" id="IPR033738">
    <property type="entry name" value="AsnB_N"/>
</dbReference>
<dbReference type="InterPro" id="IPR017932">
    <property type="entry name" value="GATase_2_dom"/>
</dbReference>
<dbReference type="EC" id="6.3.5.4" evidence="2"/>
<dbReference type="InterPro" id="IPR001962">
    <property type="entry name" value="Asn_synthase"/>
</dbReference>
<dbReference type="GO" id="GO:0005524">
    <property type="term" value="F:ATP binding"/>
    <property type="evidence" value="ECO:0007669"/>
    <property type="project" value="UniProtKB-KW"/>
</dbReference>
<evidence type="ECO:0000256" key="12">
    <source>
        <dbReference type="PIRSR" id="PIRSR001589-3"/>
    </source>
</evidence>
<protein>
    <recommendedName>
        <fullName evidence="2">asparagine synthase (glutamine-hydrolyzing)</fullName>
        <ecNumber evidence="2">6.3.5.4</ecNumber>
    </recommendedName>
</protein>
<comment type="similarity">
    <text evidence="1">Belongs to the asparagine synthetase family.</text>
</comment>
<dbReference type="CDD" id="cd01991">
    <property type="entry name" value="Asn_synthase_B_C"/>
    <property type="match status" value="1"/>
</dbReference>
<dbReference type="Gene3D" id="3.40.50.620">
    <property type="entry name" value="HUPs"/>
    <property type="match status" value="1"/>
</dbReference>
<sequence>MCGIAAILPLAATPDLPPPVDPAAALMRMLGALRHRGDSWNFAEHLLLPVRRVQGRRAQGREAQGAGGAMGTNRLAIVDRAHGRQPVVDPASGRLIVMNGEIYNHEELRAELEAGGHHFRTASDTETVLAAFGAWGPACVDRLDGIFAFVIHDPATGSSFAARDHLGIKPLYMATAGGWVAFASERKAFIGLIAGVTELAPGHVWADGRISRYAGFQAAPDPAVIGPDPVGRCRALLDAAVRRQVQTDLPLAVIFSGGLDSTILLHLATRHHPDVTAFSVGTEDSEDLAFARAFCAERGIRHIVTGFAPEMIPRRIRGAIFDGEFFEPVDISDMISMSAVHAAVRANGFKVAIAGDGADELFAGYDMFRTAADPYALTTYRVGNLHRTDLQRTDRASMTHSVECRVPFLDRALVDFAMALPFDLKLRGGVEKWILREAFRGEIADVMIDRPKIRMPEGIGIRDRIFRHLAHDRPGRELTLPPVTIDTPQVRNALLHYLDFGFDAPASRYKSVGTDYAPGGYFRFDATSEATATAI</sequence>
<proteinExistence type="inferred from homology"/>
<dbReference type="CDD" id="cd00712">
    <property type="entry name" value="AsnB"/>
    <property type="match status" value="1"/>
</dbReference>
<feature type="binding site" evidence="11">
    <location>
        <position position="124"/>
    </location>
    <ligand>
        <name>L-glutamine</name>
        <dbReference type="ChEBI" id="CHEBI:58359"/>
    </ligand>
</feature>
<evidence type="ECO:0000256" key="2">
    <source>
        <dbReference type="ARBA" id="ARBA00012737"/>
    </source>
</evidence>
<evidence type="ECO:0000256" key="6">
    <source>
        <dbReference type="ARBA" id="ARBA00022840"/>
    </source>
</evidence>
<keyword evidence="6 11" id="KW-0067">ATP-binding</keyword>
<dbReference type="Pfam" id="PF00733">
    <property type="entry name" value="Asn_synthase"/>
    <property type="match status" value="2"/>
</dbReference>
<feature type="site" description="Important for beta-aspartyl-AMP intermediate formation" evidence="12">
    <location>
        <position position="356"/>
    </location>
</feature>
<dbReference type="SUPFAM" id="SSF52402">
    <property type="entry name" value="Adenine nucleotide alpha hydrolases-like"/>
    <property type="match status" value="1"/>
</dbReference>
<dbReference type="PIRSF" id="PIRSF001589">
    <property type="entry name" value="Asn_synthetase_glu-h"/>
    <property type="match status" value="1"/>
</dbReference>
<evidence type="ECO:0000256" key="11">
    <source>
        <dbReference type="PIRSR" id="PIRSR001589-2"/>
    </source>
</evidence>